<feature type="compositionally biased region" description="Basic and acidic residues" evidence="1">
    <location>
        <begin position="72"/>
        <end position="86"/>
    </location>
</feature>
<name>A0A6G1MMK0_ORBOL</name>
<comment type="caution">
    <text evidence="3">The sequence shown here is derived from an EMBL/GenBank/DDBJ whole genome shotgun (WGS) entry which is preliminary data.</text>
</comment>
<keyword evidence="2" id="KW-1133">Transmembrane helix</keyword>
<organism evidence="3 4">
    <name type="scientific">Orbilia oligospora</name>
    <name type="common">Nematode-trapping fungus</name>
    <name type="synonym">Arthrobotrys oligospora</name>
    <dbReference type="NCBI Taxonomy" id="2813651"/>
    <lineage>
        <taxon>Eukaryota</taxon>
        <taxon>Fungi</taxon>
        <taxon>Dikarya</taxon>
        <taxon>Ascomycota</taxon>
        <taxon>Pezizomycotina</taxon>
        <taxon>Orbiliomycetes</taxon>
        <taxon>Orbiliales</taxon>
        <taxon>Orbiliaceae</taxon>
        <taxon>Orbilia</taxon>
    </lineage>
</organism>
<sequence length="445" mass="49984">MKIEREASVGRDRHLSHSDFESSRARRRKWPGVAYKALGGIWFKAYQEHKSRDREEPSEAYASEDEYGYDFENGRVKKSPYDRGSDMDQEDEPESEHGSNFGQIYPANQIRLPEVVGQINGGAGKQYSQIRPVDRKQESSGPGDIKSVYSLAPTHQSSIAPPSSPPPFGLPFQIFSTRPKDMPPQKFYPASQLAFLLNLTREEFKIVQEVAQTVFEANPILLDIHWGTLSNNQGVRDGVSASLRANLPYHILHKLMYQRSDKAGYLVYRLFCTQKATIKANLNRANNLSQNHLSLMGSSDHQDDIEDQETKFHIQPPPMVEPRACSTNSNLLGSDRHLSRRRNSDYKANILFRKPYGLTRWSFGGIGNLFWPGDNEVGVAYGFVSPDGSSTLSDESENGELMVYEHVGNETFISIISFIRGCMALVCLAALVGFCISYSVALVDE</sequence>
<feature type="compositionally biased region" description="Acidic residues" evidence="1">
    <location>
        <begin position="58"/>
        <end position="69"/>
    </location>
</feature>
<dbReference type="EMBL" id="WIPF01000002">
    <property type="protein sequence ID" value="KAF3231979.1"/>
    <property type="molecule type" value="Genomic_DNA"/>
</dbReference>
<gene>
    <name evidence="3" type="ORF">TWF191_003954</name>
</gene>
<feature type="compositionally biased region" description="Basic and acidic residues" evidence="1">
    <location>
        <begin position="47"/>
        <end position="57"/>
    </location>
</feature>
<feature type="compositionally biased region" description="Basic and acidic residues" evidence="1">
    <location>
        <begin position="1"/>
        <end position="24"/>
    </location>
</feature>
<feature type="transmembrane region" description="Helical" evidence="2">
    <location>
        <begin position="423"/>
        <end position="443"/>
    </location>
</feature>
<dbReference type="AlphaFoldDB" id="A0A6G1MMK0"/>
<reference evidence="3 4" key="1">
    <citation type="submission" date="2019-06" db="EMBL/GenBank/DDBJ databases">
        <authorList>
            <person name="Palmer J.M."/>
        </authorList>
    </citation>
    <scope>NUCLEOTIDE SEQUENCE [LARGE SCALE GENOMIC DNA]</scope>
    <source>
        <strain evidence="3 4">TWF191</strain>
    </source>
</reference>
<evidence type="ECO:0000256" key="2">
    <source>
        <dbReference type="SAM" id="Phobius"/>
    </source>
</evidence>
<proteinExistence type="predicted"/>
<feature type="region of interest" description="Disordered" evidence="1">
    <location>
        <begin position="47"/>
        <end position="103"/>
    </location>
</feature>
<keyword evidence="2" id="KW-0812">Transmembrane</keyword>
<protein>
    <submittedName>
        <fullName evidence="3">Uncharacterized protein</fullName>
    </submittedName>
</protein>
<evidence type="ECO:0000256" key="1">
    <source>
        <dbReference type="SAM" id="MobiDB-lite"/>
    </source>
</evidence>
<dbReference type="Proteomes" id="UP000483672">
    <property type="component" value="Unassembled WGS sequence"/>
</dbReference>
<accession>A0A6G1MMK0</accession>
<keyword evidence="2" id="KW-0472">Membrane</keyword>
<evidence type="ECO:0000313" key="4">
    <source>
        <dbReference type="Proteomes" id="UP000483672"/>
    </source>
</evidence>
<feature type="region of interest" description="Disordered" evidence="1">
    <location>
        <begin position="123"/>
        <end position="148"/>
    </location>
</feature>
<evidence type="ECO:0000313" key="3">
    <source>
        <dbReference type="EMBL" id="KAF3231979.1"/>
    </source>
</evidence>
<feature type="region of interest" description="Disordered" evidence="1">
    <location>
        <begin position="1"/>
        <end position="27"/>
    </location>
</feature>